<comment type="caution">
    <text evidence="2">The sequence shown here is derived from an EMBL/GenBank/DDBJ whole genome shotgun (WGS) entry which is preliminary data.</text>
</comment>
<sequence length="580" mass="63844">MSGKRGGKKGSASSGGSKRPRRYSDGSDSKSENERAPKRARGQSRTRTNSTAQDNSSRSGEDARRVSNQNFSDTYGDERRRGSSSRQGRAADRADRDDRRTSVPTDRAYLRPEGDRNQPNSRDDRARLPAAAALYDRIQTRSQPQPPPQPQGVAPNQQMPPPWSPPTAPREMRDGQTTDNWSGRGNPARGSPRGGGRPRGGGPRGGGPRGGGPRSDTHMGGMGSQLTGDGPSTARPPSGLGTNSSQTTNAKNPGMKAFTDDWRVPPAPPNRMLRPGMIIRALVYERPYLEGLRTARNELAEYKRTNDDEELQGAFKSKDGVYFEDCKSTQPLLQKKRFLVVVRIGTTRIIALPCYTHKGRGANGTGYSREEVGIRDDRAWPIGRQWVRRGVHEPLITRNMTHEYVIKAETTADMSNPMTFAIDDPSWTIVGDIRKDSFIHLKRILSSDGWNLISEDVLPDDEDGNEPVEPSNFQGYHHAASVVNAPIDEALSRRREDAARRAEIDAVQESVRAREAAREAAQAERERIRAEAANAVRRPAPQPTQNRERSRTTPSPPGGGLRRSSRFTGDPPASPEGLPF</sequence>
<evidence type="ECO:0000313" key="2">
    <source>
        <dbReference type="EMBL" id="KPI44344.1"/>
    </source>
</evidence>
<organism evidence="2 3">
    <name type="scientific">Cyphellophora attinorum</name>
    <dbReference type="NCBI Taxonomy" id="1664694"/>
    <lineage>
        <taxon>Eukaryota</taxon>
        <taxon>Fungi</taxon>
        <taxon>Dikarya</taxon>
        <taxon>Ascomycota</taxon>
        <taxon>Pezizomycotina</taxon>
        <taxon>Eurotiomycetes</taxon>
        <taxon>Chaetothyriomycetidae</taxon>
        <taxon>Chaetothyriales</taxon>
        <taxon>Cyphellophoraceae</taxon>
        <taxon>Cyphellophora</taxon>
    </lineage>
</organism>
<feature type="compositionally biased region" description="Pro residues" evidence="1">
    <location>
        <begin position="158"/>
        <end position="168"/>
    </location>
</feature>
<feature type="compositionally biased region" description="Polar residues" evidence="1">
    <location>
        <begin position="240"/>
        <end position="251"/>
    </location>
</feature>
<accession>A0A0N1P1Y7</accession>
<evidence type="ECO:0000256" key="1">
    <source>
        <dbReference type="SAM" id="MobiDB-lite"/>
    </source>
</evidence>
<keyword evidence="3" id="KW-1185">Reference proteome</keyword>
<feature type="compositionally biased region" description="Basic and acidic residues" evidence="1">
    <location>
        <begin position="517"/>
        <end position="530"/>
    </location>
</feature>
<protein>
    <submittedName>
        <fullName evidence="2">Uncharacterized protein</fullName>
    </submittedName>
</protein>
<evidence type="ECO:0000313" key="3">
    <source>
        <dbReference type="Proteomes" id="UP000038010"/>
    </source>
</evidence>
<feature type="compositionally biased region" description="Basic and acidic residues" evidence="1">
    <location>
        <begin position="108"/>
        <end position="127"/>
    </location>
</feature>
<feature type="compositionally biased region" description="Basic and acidic residues" evidence="1">
    <location>
        <begin position="89"/>
        <end position="101"/>
    </location>
</feature>
<dbReference type="VEuPathDB" id="FungiDB:AB675_8271"/>
<feature type="compositionally biased region" description="Gly residues" evidence="1">
    <location>
        <begin position="192"/>
        <end position="213"/>
    </location>
</feature>
<name>A0A0N1P1Y7_9EURO</name>
<proteinExistence type="predicted"/>
<dbReference type="OrthoDB" id="3438983at2759"/>
<feature type="region of interest" description="Disordered" evidence="1">
    <location>
        <begin position="456"/>
        <end position="476"/>
    </location>
</feature>
<feature type="compositionally biased region" description="Low complexity" evidence="1">
    <location>
        <begin position="128"/>
        <end position="137"/>
    </location>
</feature>
<dbReference type="GeneID" id="28740585"/>
<feature type="region of interest" description="Disordered" evidence="1">
    <location>
        <begin position="517"/>
        <end position="580"/>
    </location>
</feature>
<feature type="compositionally biased region" description="Polar residues" evidence="1">
    <location>
        <begin position="45"/>
        <end position="58"/>
    </location>
</feature>
<feature type="compositionally biased region" description="Acidic residues" evidence="1">
    <location>
        <begin position="457"/>
        <end position="466"/>
    </location>
</feature>
<dbReference type="Proteomes" id="UP000038010">
    <property type="component" value="Unassembled WGS sequence"/>
</dbReference>
<dbReference type="EMBL" id="LFJN01000003">
    <property type="protein sequence ID" value="KPI44344.1"/>
    <property type="molecule type" value="Genomic_DNA"/>
</dbReference>
<gene>
    <name evidence="2" type="ORF">AB675_8271</name>
</gene>
<dbReference type="AlphaFoldDB" id="A0A0N1P1Y7"/>
<feature type="compositionally biased region" description="Basic and acidic residues" evidence="1">
    <location>
        <begin position="22"/>
        <end position="37"/>
    </location>
</feature>
<reference evidence="2 3" key="1">
    <citation type="submission" date="2015-06" db="EMBL/GenBank/DDBJ databases">
        <title>Draft genome of the ant-associated black yeast Phialophora attae CBS 131958.</title>
        <authorList>
            <person name="Moreno L.F."/>
            <person name="Stielow B.J."/>
            <person name="de Hoog S."/>
            <person name="Vicente V.A."/>
            <person name="Weiss V.A."/>
            <person name="de Vries M."/>
            <person name="Cruz L.M."/>
            <person name="Souza E.M."/>
        </authorList>
    </citation>
    <scope>NUCLEOTIDE SEQUENCE [LARGE SCALE GENOMIC DNA]</scope>
    <source>
        <strain evidence="2 3">CBS 131958</strain>
    </source>
</reference>
<dbReference type="RefSeq" id="XP_018004307.1">
    <property type="nucleotide sequence ID" value="XM_018148705.1"/>
</dbReference>
<feature type="region of interest" description="Disordered" evidence="1">
    <location>
        <begin position="1"/>
        <end position="268"/>
    </location>
</feature>